<dbReference type="PIRSF" id="PIRSF002122">
    <property type="entry name" value="RPS7p_RPS7a_RPS5e_RPS7o"/>
    <property type="match status" value="1"/>
</dbReference>
<evidence type="ECO:0000259" key="4">
    <source>
        <dbReference type="Pfam" id="PF00177"/>
    </source>
</evidence>
<dbReference type="Gene3D" id="1.10.455.10">
    <property type="entry name" value="Ribosomal protein S7 domain"/>
    <property type="match status" value="1"/>
</dbReference>
<dbReference type="GO" id="GO:1990904">
    <property type="term" value="C:ribonucleoprotein complex"/>
    <property type="evidence" value="ECO:0007669"/>
    <property type="project" value="UniProtKB-KW"/>
</dbReference>
<keyword evidence="2 5" id="KW-0689">Ribosomal protein</keyword>
<reference evidence="5" key="1">
    <citation type="journal article" date="2021" name="Ecol Indic">
        <title>Morphological and molecular identification reveals that waters from an isolated oasis in Tamanrasset (extreme South of Algerian Sahara) are colonized by opportunistic and pollution-tolerant diatom species.</title>
        <authorList>
            <person name="Gastineau R."/>
            <person name="Hamedi C."/>
            <person name="Baba Hamed M.B."/>
            <person name="Abi-Ayad S.-M.E.-A."/>
            <person name="Bak M."/>
            <person name="Lemieux C."/>
            <person name="Turmel M."/>
            <person name="Dobosz S."/>
            <person name="Wrobel R.J."/>
            <person name="Kierzek A."/>
            <person name="Lange-Bertalot H."/>
            <person name="Witkowski A."/>
        </authorList>
    </citation>
    <scope>NUCLEOTIDE SEQUENCE</scope>
    <source>
        <strain evidence="5">SZCZR1828</strain>
    </source>
</reference>
<accession>A0A8F0WHW2</accession>
<dbReference type="GO" id="GO:0005840">
    <property type="term" value="C:ribosome"/>
    <property type="evidence" value="ECO:0007669"/>
    <property type="project" value="UniProtKB-KW"/>
</dbReference>
<evidence type="ECO:0000256" key="2">
    <source>
        <dbReference type="ARBA" id="ARBA00022980"/>
    </source>
</evidence>
<protein>
    <submittedName>
        <fullName evidence="5">Ribosomal protein S7</fullName>
    </submittedName>
</protein>
<comment type="similarity">
    <text evidence="1">Belongs to the universal ribosomal protein uS7 family.</text>
</comment>
<dbReference type="SUPFAM" id="SSF47973">
    <property type="entry name" value="Ribosomal protein S7"/>
    <property type="match status" value="1"/>
</dbReference>
<dbReference type="EMBL" id="MT383639">
    <property type="protein sequence ID" value="QWM93251.1"/>
    <property type="molecule type" value="Genomic_DNA"/>
</dbReference>
<evidence type="ECO:0000256" key="3">
    <source>
        <dbReference type="ARBA" id="ARBA00023274"/>
    </source>
</evidence>
<gene>
    <name evidence="5" type="primary">rps7</name>
</gene>
<keyword evidence="5" id="KW-0496">Mitochondrion</keyword>
<dbReference type="InterPro" id="IPR000235">
    <property type="entry name" value="Ribosomal_uS7"/>
</dbReference>
<proteinExistence type="inferred from homology"/>
<dbReference type="Pfam" id="PF00177">
    <property type="entry name" value="Ribosomal_S7"/>
    <property type="match status" value="1"/>
</dbReference>
<evidence type="ECO:0000313" key="5">
    <source>
        <dbReference type="EMBL" id="QWM93251.1"/>
    </source>
</evidence>
<dbReference type="GeneID" id="67123333"/>
<geneLocation type="mitochondrion" evidence="5"/>
<organism evidence="5">
    <name type="scientific">Nitzschia supralitorea</name>
    <dbReference type="NCBI Taxonomy" id="303403"/>
    <lineage>
        <taxon>Eukaryota</taxon>
        <taxon>Sar</taxon>
        <taxon>Stramenopiles</taxon>
        <taxon>Ochrophyta</taxon>
        <taxon>Bacillariophyta</taxon>
        <taxon>Bacillariophyceae</taxon>
        <taxon>Bacillariophycidae</taxon>
        <taxon>Bacillariales</taxon>
        <taxon>Bacillariaceae</taxon>
        <taxon>Nitzschia</taxon>
    </lineage>
</organism>
<feature type="domain" description="Small ribosomal subunit protein uS7" evidence="4">
    <location>
        <begin position="12"/>
        <end position="136"/>
    </location>
</feature>
<dbReference type="InterPro" id="IPR036823">
    <property type="entry name" value="Ribosomal_uS7_dom_sf"/>
</dbReference>
<evidence type="ECO:0000256" key="1">
    <source>
        <dbReference type="ARBA" id="ARBA00007151"/>
    </source>
</evidence>
<dbReference type="AlphaFoldDB" id="A0A8F0WHW2"/>
<name>A0A8F0WHW2_9STRA</name>
<sequence length="152" mass="17379">MIKSKKSNNPGLKNQIVNVFTKNGKKCTGEKILLNVSKSLQKSTKKNFQNLVQLAVINSTPAFKLNEQTMKKGKRKSKKIIPSFIIKDSLRIMRALKSLKIIASKDRTHSFYESFGKEILDSSSFKGQSAEQKSKVLNQILLNKRYLAKFRW</sequence>
<dbReference type="RefSeq" id="YP_010133761.1">
    <property type="nucleotide sequence ID" value="NC_056788.1"/>
</dbReference>
<dbReference type="GO" id="GO:0006412">
    <property type="term" value="P:translation"/>
    <property type="evidence" value="ECO:0007669"/>
    <property type="project" value="InterPro"/>
</dbReference>
<keyword evidence="3" id="KW-0687">Ribonucleoprotein</keyword>
<dbReference type="InterPro" id="IPR023798">
    <property type="entry name" value="Ribosomal_uS7_dom"/>
</dbReference>